<accession>A0A290WTT0</accession>
<organism evidence="1 2">
    <name type="scientific">Janthinobacterium svalbardensis</name>
    <dbReference type="NCBI Taxonomy" id="368607"/>
    <lineage>
        <taxon>Bacteria</taxon>
        <taxon>Pseudomonadati</taxon>
        <taxon>Pseudomonadota</taxon>
        <taxon>Betaproteobacteria</taxon>
        <taxon>Burkholderiales</taxon>
        <taxon>Oxalobacteraceae</taxon>
        <taxon>Janthinobacterium</taxon>
    </lineage>
</organism>
<gene>
    <name evidence="1" type="ORF">CNX70_07250</name>
</gene>
<reference evidence="1 2" key="1">
    <citation type="submission" date="2017-09" db="EMBL/GenBank/DDBJ databases">
        <title>Complete genome sequence of Janthinobacterium svalbardensis PAMC 27463.</title>
        <authorList>
            <person name="Cho Y.-J."/>
            <person name="Cho A."/>
            <person name="Kim O.-S."/>
            <person name="Lee J.-I."/>
        </authorList>
    </citation>
    <scope>NUCLEOTIDE SEQUENCE [LARGE SCALE GENOMIC DNA]</scope>
    <source>
        <strain evidence="1 2">PAMC 27463</strain>
    </source>
</reference>
<name>A0A290WTT0_9BURK</name>
<keyword evidence="2" id="KW-1185">Reference proteome</keyword>
<dbReference type="EMBL" id="CP023422">
    <property type="protein sequence ID" value="ATD60006.1"/>
    <property type="molecule type" value="Genomic_DNA"/>
</dbReference>
<proteinExistence type="predicted"/>
<evidence type="ECO:0000313" key="2">
    <source>
        <dbReference type="Proteomes" id="UP000218437"/>
    </source>
</evidence>
<protein>
    <submittedName>
        <fullName evidence="1">Uncharacterized protein</fullName>
    </submittedName>
</protein>
<dbReference type="AlphaFoldDB" id="A0A290WTT0"/>
<sequence>MMRQDKWKGSHNIMCVAGHHVFAQELNGQAKKGPRRRGPKTQMKWVKSESCSVLTMSRALPARATIMKGEWCAIAAHLSVVRHIGCLYSR</sequence>
<dbReference type="KEGG" id="jsv:CNX70_07250"/>
<dbReference type="Proteomes" id="UP000218437">
    <property type="component" value="Chromosome"/>
</dbReference>
<evidence type="ECO:0000313" key="1">
    <source>
        <dbReference type="EMBL" id="ATD60006.1"/>
    </source>
</evidence>